<keyword evidence="5" id="KW-1015">Disulfide bond</keyword>
<dbReference type="AlphaFoldDB" id="A0ABD2W8P9"/>
<sequence>MVGSSTPDRMHHLKNIIGLVGLIICYVSGSNALKGELIVGGYEAKPGQFKYQVSLEFLSGQSFCSGAIIGDYHVITAGHCVLEADDSFDRTRMRVSTGLTSLYSRKDSVVSMVEKVYVLKAFTRRNPIGDIAILKLKTPLGLEENANIEKLNLPTPGRSFAGQTATVAGFGLSWMNVRKDFFGNKKEYGGRLNGNLRYANADILSQSACQESYPGKRISPRQICARLHQHDEDKPEGVCSGDSGAPLVYGDNTLIGLVSSSPLGCREDNAPAIYTRVSTFLPFIKAAMADIETDSIRTKVF</sequence>
<evidence type="ECO:0000256" key="5">
    <source>
        <dbReference type="ARBA" id="ARBA00023157"/>
    </source>
</evidence>
<comment type="caution">
    <text evidence="7">The sequence shown here is derived from an EMBL/GenBank/DDBJ whole genome shotgun (WGS) entry which is preliminary data.</text>
</comment>
<accession>A0ABD2W8P9</accession>
<dbReference type="PRINTS" id="PR00722">
    <property type="entry name" value="CHYMOTRYPSIN"/>
</dbReference>
<dbReference type="InterPro" id="IPR043504">
    <property type="entry name" value="Peptidase_S1_PA_chymotrypsin"/>
</dbReference>
<name>A0ABD2W8P9_9HYME</name>
<dbReference type="GO" id="GO:0008236">
    <property type="term" value="F:serine-type peptidase activity"/>
    <property type="evidence" value="ECO:0007669"/>
    <property type="project" value="UniProtKB-KW"/>
</dbReference>
<evidence type="ECO:0000313" key="8">
    <source>
        <dbReference type="Proteomes" id="UP001627154"/>
    </source>
</evidence>
<organism evidence="7 8">
    <name type="scientific">Trichogramma kaykai</name>
    <dbReference type="NCBI Taxonomy" id="54128"/>
    <lineage>
        <taxon>Eukaryota</taxon>
        <taxon>Metazoa</taxon>
        <taxon>Ecdysozoa</taxon>
        <taxon>Arthropoda</taxon>
        <taxon>Hexapoda</taxon>
        <taxon>Insecta</taxon>
        <taxon>Pterygota</taxon>
        <taxon>Neoptera</taxon>
        <taxon>Endopterygota</taxon>
        <taxon>Hymenoptera</taxon>
        <taxon>Apocrita</taxon>
        <taxon>Proctotrupomorpha</taxon>
        <taxon>Chalcidoidea</taxon>
        <taxon>Trichogrammatidae</taxon>
        <taxon>Trichogramma</taxon>
    </lineage>
</organism>
<evidence type="ECO:0000256" key="3">
    <source>
        <dbReference type="ARBA" id="ARBA00022801"/>
    </source>
</evidence>
<dbReference type="CDD" id="cd00190">
    <property type="entry name" value="Tryp_SPc"/>
    <property type="match status" value="1"/>
</dbReference>
<keyword evidence="3" id="KW-0378">Hydrolase</keyword>
<keyword evidence="2" id="KW-0645">Protease</keyword>
<evidence type="ECO:0000259" key="6">
    <source>
        <dbReference type="PROSITE" id="PS50240"/>
    </source>
</evidence>
<dbReference type="Proteomes" id="UP001627154">
    <property type="component" value="Unassembled WGS sequence"/>
</dbReference>
<keyword evidence="8" id="KW-1185">Reference proteome</keyword>
<evidence type="ECO:0000313" key="7">
    <source>
        <dbReference type="EMBL" id="KAL3389482.1"/>
    </source>
</evidence>
<dbReference type="SUPFAM" id="SSF50494">
    <property type="entry name" value="Trypsin-like serine proteases"/>
    <property type="match status" value="1"/>
</dbReference>
<dbReference type="InterPro" id="IPR001254">
    <property type="entry name" value="Trypsin_dom"/>
</dbReference>
<reference evidence="7 8" key="1">
    <citation type="journal article" date="2024" name="bioRxiv">
        <title>A reference genome for Trichogramma kaykai: A tiny desert-dwelling parasitoid wasp with competing sex-ratio distorters.</title>
        <authorList>
            <person name="Culotta J."/>
            <person name="Lindsey A.R."/>
        </authorList>
    </citation>
    <scope>NUCLEOTIDE SEQUENCE [LARGE SCALE GENOMIC DNA]</scope>
    <source>
        <strain evidence="7 8">KSX58</strain>
    </source>
</reference>
<dbReference type="GO" id="GO:0006508">
    <property type="term" value="P:proteolysis"/>
    <property type="evidence" value="ECO:0007669"/>
    <property type="project" value="UniProtKB-KW"/>
</dbReference>
<dbReference type="InterPro" id="IPR001314">
    <property type="entry name" value="Peptidase_S1A"/>
</dbReference>
<evidence type="ECO:0000256" key="4">
    <source>
        <dbReference type="ARBA" id="ARBA00022825"/>
    </source>
</evidence>
<proteinExistence type="inferred from homology"/>
<dbReference type="SMART" id="SM00020">
    <property type="entry name" value="Tryp_SPc"/>
    <property type="match status" value="1"/>
</dbReference>
<evidence type="ECO:0000256" key="2">
    <source>
        <dbReference type="ARBA" id="ARBA00022670"/>
    </source>
</evidence>
<protein>
    <recommendedName>
        <fullName evidence="6">Peptidase S1 domain-containing protein</fullName>
    </recommendedName>
</protein>
<dbReference type="PROSITE" id="PS50240">
    <property type="entry name" value="TRYPSIN_DOM"/>
    <property type="match status" value="1"/>
</dbReference>
<evidence type="ECO:0000256" key="1">
    <source>
        <dbReference type="ARBA" id="ARBA00007664"/>
    </source>
</evidence>
<dbReference type="Pfam" id="PF00089">
    <property type="entry name" value="Trypsin"/>
    <property type="match status" value="1"/>
</dbReference>
<dbReference type="EMBL" id="JBJJXI010000123">
    <property type="protein sequence ID" value="KAL3389482.1"/>
    <property type="molecule type" value="Genomic_DNA"/>
</dbReference>
<comment type="similarity">
    <text evidence="1">Belongs to the peptidase S1 family.</text>
</comment>
<gene>
    <name evidence="7" type="ORF">TKK_015693</name>
</gene>
<dbReference type="Gene3D" id="2.40.10.10">
    <property type="entry name" value="Trypsin-like serine proteases"/>
    <property type="match status" value="1"/>
</dbReference>
<dbReference type="InterPro" id="IPR009003">
    <property type="entry name" value="Peptidase_S1_PA"/>
</dbReference>
<feature type="domain" description="Peptidase S1" evidence="6">
    <location>
        <begin position="38"/>
        <end position="289"/>
    </location>
</feature>
<dbReference type="PANTHER" id="PTHR24276:SF98">
    <property type="entry name" value="FI18310P1-RELATED"/>
    <property type="match status" value="1"/>
</dbReference>
<dbReference type="InterPro" id="IPR018114">
    <property type="entry name" value="TRYPSIN_HIS"/>
</dbReference>
<dbReference type="InterPro" id="IPR050430">
    <property type="entry name" value="Peptidase_S1"/>
</dbReference>
<dbReference type="PROSITE" id="PS00134">
    <property type="entry name" value="TRYPSIN_HIS"/>
    <property type="match status" value="1"/>
</dbReference>
<dbReference type="PANTHER" id="PTHR24276">
    <property type="entry name" value="POLYSERASE-RELATED"/>
    <property type="match status" value="1"/>
</dbReference>
<keyword evidence="4" id="KW-0720">Serine protease</keyword>